<evidence type="ECO:0000313" key="3">
    <source>
        <dbReference type="Proteomes" id="UP001320148"/>
    </source>
</evidence>
<feature type="domain" description="Acetyl-CoA hydrolase/transferase C-terminal" evidence="1">
    <location>
        <begin position="442"/>
        <end position="605"/>
    </location>
</feature>
<evidence type="ECO:0000313" key="2">
    <source>
        <dbReference type="EMBL" id="BCS97534.1"/>
    </source>
</evidence>
<organism evidence="2 3">
    <name type="scientific">Desulfoluna limicola</name>
    <dbReference type="NCBI Taxonomy" id="2810562"/>
    <lineage>
        <taxon>Bacteria</taxon>
        <taxon>Pseudomonadati</taxon>
        <taxon>Thermodesulfobacteriota</taxon>
        <taxon>Desulfobacteria</taxon>
        <taxon>Desulfobacterales</taxon>
        <taxon>Desulfolunaceae</taxon>
        <taxon>Desulfoluna</taxon>
    </lineage>
</organism>
<proteinExistence type="predicted"/>
<dbReference type="Gene3D" id="3.30.750.70">
    <property type="entry name" value="4-hydroxybutyrate coenzyme like domains"/>
    <property type="match status" value="1"/>
</dbReference>
<dbReference type="PANTHER" id="PTHR21432">
    <property type="entry name" value="ACETYL-COA HYDROLASE-RELATED"/>
    <property type="match status" value="1"/>
</dbReference>
<name>A0ABM7PJU9_9BACT</name>
<dbReference type="InterPro" id="IPR046433">
    <property type="entry name" value="ActCoA_hydro"/>
</dbReference>
<gene>
    <name evidence="2" type="ORF">DSLASN_31660</name>
</gene>
<protein>
    <submittedName>
        <fullName evidence="2">Acetyl-CoA hydrolase</fullName>
    </submittedName>
</protein>
<dbReference type="Gene3D" id="3.40.1080.10">
    <property type="entry name" value="Glutaconate Coenzyme A-transferase"/>
    <property type="match status" value="1"/>
</dbReference>
<dbReference type="InterPro" id="IPR037171">
    <property type="entry name" value="NagB/RpiA_transferase-like"/>
</dbReference>
<dbReference type="InterPro" id="IPR038460">
    <property type="entry name" value="AcetylCoA_hyd_C_sf"/>
</dbReference>
<dbReference type="Proteomes" id="UP001320148">
    <property type="component" value="Chromosome"/>
</dbReference>
<reference evidence="2 3" key="1">
    <citation type="submission" date="2021-02" db="EMBL/GenBank/DDBJ databases">
        <title>Complete genome of Desulfoluna sp. strain ASN36.</title>
        <authorList>
            <person name="Takahashi A."/>
            <person name="Kojima H."/>
            <person name="Fukui M."/>
        </authorList>
    </citation>
    <scope>NUCLEOTIDE SEQUENCE [LARGE SCALE GENOMIC DNA]</scope>
    <source>
        <strain evidence="2 3">ASN36</strain>
    </source>
</reference>
<accession>A0ABM7PJU9</accession>
<dbReference type="PANTHER" id="PTHR21432:SF20">
    <property type="entry name" value="ACETYL-COA HYDROLASE"/>
    <property type="match status" value="1"/>
</dbReference>
<keyword evidence="2" id="KW-0378">Hydrolase</keyword>
<dbReference type="Gene3D" id="3.40.1080.20">
    <property type="entry name" value="Acetyl-CoA hydrolase/transferase C-terminal domain"/>
    <property type="match status" value="1"/>
</dbReference>
<dbReference type="EMBL" id="AP024488">
    <property type="protein sequence ID" value="BCS97534.1"/>
    <property type="molecule type" value="Genomic_DNA"/>
</dbReference>
<keyword evidence="3" id="KW-1185">Reference proteome</keyword>
<dbReference type="GO" id="GO:0016787">
    <property type="term" value="F:hydrolase activity"/>
    <property type="evidence" value="ECO:0007669"/>
    <property type="project" value="UniProtKB-KW"/>
</dbReference>
<dbReference type="InterPro" id="IPR026888">
    <property type="entry name" value="AcetylCoA_hyd_C"/>
</dbReference>
<dbReference type="Pfam" id="PF13336">
    <property type="entry name" value="AcetylCoA_hyd_C"/>
    <property type="match status" value="1"/>
</dbReference>
<dbReference type="SUPFAM" id="SSF100950">
    <property type="entry name" value="NagB/RpiA/CoA transferase-like"/>
    <property type="match status" value="1"/>
</dbReference>
<sequence length="728" mass="79967">MVMKSNTQFHDDVAACVDEVIRTVGNTIVFGMPLALGKPAIFVNELYKRAKANPEIKLTILTALALEKPEGTSELEKRLLGPLVDRIFGGCPDFDYMKDFRAGTMPKNIQLYEFFNKAGGYMGSPEAQQNHLNSNYTHVIRDGVDFGINVYGQMLSYQTGNGSGPMYSMGCNTDISIEGISALNKKRAQGEKVAIIGEVNKNLPFMYGDAVVTADTYDFILNNDATQYTLFGPPKDSVSDVDHMIGLHVSPLLKDGGTIQVGIGSLGDAIVSGLKLRHTDNAKFNAIMDKAEITSRYKTLIENVGGTDAFTEGLYGSSEMFVDAFMELYKSGILKRKVFESIPVMELINEKRLDCETIPENIFDLLVEKEAVQEKLREKDFQFLMEFGFLKKGVVWKDGIIADGETTYATDLSTPENRNALAAIRGEKINGGSVILGAFFIGPRSFYNALNAMSEDERKLFGMSGVEKVNQLYGDEKLRSLQRKDGRFINTAMMISIFGSVISDALDDGRVVSGIGGQYNFVSMAHALEDGRLIMMVRSTRGGADDPKSNIVFNYGHCSVPKHLRDIVVTEYGIADVRGLPDKDVILELIKIADSRFQETLLAQAKKSGKVPAHYEIPEEYRHNTPGKVSGFLAPYKKEGLFQVFPFGTDFTDEEVALGGALRAFKAKAEKSKLGVALNLAGEFAKGVPSEAMPYLDRMGLGSPSEFKERLLQKVVISALKSSGKVTP</sequence>
<evidence type="ECO:0000259" key="1">
    <source>
        <dbReference type="Pfam" id="PF13336"/>
    </source>
</evidence>